<reference evidence="3 4" key="1">
    <citation type="submission" date="2020-08" db="EMBL/GenBank/DDBJ databases">
        <title>Genomic Encyclopedia of Type Strains, Phase III (KMG-III): the genomes of soil and plant-associated and newly described type strains.</title>
        <authorList>
            <person name="Whitman W."/>
        </authorList>
    </citation>
    <scope>NUCLEOTIDE SEQUENCE [LARGE SCALE GENOMIC DNA]</scope>
    <source>
        <strain evidence="3 4">CECT 8693</strain>
    </source>
</reference>
<feature type="domain" description="DUF3502" evidence="2">
    <location>
        <begin position="441"/>
        <end position="505"/>
    </location>
</feature>
<dbReference type="Pfam" id="PF12010">
    <property type="entry name" value="DUF3502"/>
    <property type="match status" value="1"/>
</dbReference>
<dbReference type="Proteomes" id="UP000567067">
    <property type="component" value="Unassembled WGS sequence"/>
</dbReference>
<dbReference type="RefSeq" id="WP_182535603.1">
    <property type="nucleotide sequence ID" value="NZ_JACJIP010000013.1"/>
</dbReference>
<dbReference type="Pfam" id="PF01547">
    <property type="entry name" value="SBP_bac_1"/>
    <property type="match status" value="1"/>
</dbReference>
<dbReference type="InterPro" id="IPR006059">
    <property type="entry name" value="SBP"/>
</dbReference>
<sequence length="511" mass="56622">MKRKKLFGMVLATVLSLSMLLAGCGGSENNNAGTSSTDGENSSQAANSSKEIVQLKAYFPGDKPSGFDDVLKAVNEKLKADNVGVSLNINFLPWSDYGNSVSVKMSAGEEFDMYLDAPWLSMSQMIASGSIIALDDMVASRQELKTSIPDQMWEANKFGGKIMGIPLGTTQGALYGFMIRKDLREKYGMPELQTVADVEKFLYTVKEKETTVKPFVIDGRRADKLPLVFNDNLNTSAQNDLETSVPMFYYSLSDKKVVGVWDAKSLDQGYERITKLYKDGILSQNIGQEQNAQTLFNQGKYASTLYSADGVEGLKYLDALKNDGAALEVVFPYDESSKPYSTFQQWNFLTIPKASKHADLVMDVANWLSIKENHDLLEYGIEGTDWEAVGDSSYKQLSNYSFPGYVLTWRPTLVRTPDNMLPDDKKWFEKASDADSYILSPVSGFSFNAEQVKTEYAKTTPFFDSIYLPLSQGILSADKGKQMLKDKIMGAGGQKVIEEIQKQIDVVVAGK</sequence>
<evidence type="ECO:0000256" key="1">
    <source>
        <dbReference type="SAM" id="SignalP"/>
    </source>
</evidence>
<evidence type="ECO:0000313" key="4">
    <source>
        <dbReference type="Proteomes" id="UP000567067"/>
    </source>
</evidence>
<comment type="caution">
    <text evidence="3">The sequence shown here is derived from an EMBL/GenBank/DDBJ whole genome shotgun (WGS) entry which is preliminary data.</text>
</comment>
<dbReference type="InterPro" id="IPR022627">
    <property type="entry name" value="DUF3502"/>
</dbReference>
<evidence type="ECO:0000313" key="3">
    <source>
        <dbReference type="EMBL" id="MBA9085788.1"/>
    </source>
</evidence>
<dbReference type="PROSITE" id="PS51257">
    <property type="entry name" value="PROKAR_LIPOPROTEIN"/>
    <property type="match status" value="1"/>
</dbReference>
<dbReference type="PANTHER" id="PTHR43649">
    <property type="entry name" value="ARABINOSE-BINDING PROTEIN-RELATED"/>
    <property type="match status" value="1"/>
</dbReference>
<gene>
    <name evidence="3" type="ORF">FHR92_002255</name>
</gene>
<dbReference type="Gene3D" id="3.40.190.10">
    <property type="entry name" value="Periplasmic binding protein-like II"/>
    <property type="match status" value="1"/>
</dbReference>
<proteinExistence type="predicted"/>
<keyword evidence="1" id="KW-0732">Signal</keyword>
<feature type="signal peptide" evidence="1">
    <location>
        <begin position="1"/>
        <end position="32"/>
    </location>
</feature>
<accession>A0A7W3XRQ4</accession>
<dbReference type="SUPFAM" id="SSF53850">
    <property type="entry name" value="Periplasmic binding protein-like II"/>
    <property type="match status" value="1"/>
</dbReference>
<dbReference type="PANTHER" id="PTHR43649:SF17">
    <property type="entry name" value="ABC TRANSPORTER SOLUTE BINDING PROTEIN-SUGAR TRANSPORT"/>
    <property type="match status" value="1"/>
</dbReference>
<protein>
    <submittedName>
        <fullName evidence="3">Putative aldouronate transport system substrate-binding protein</fullName>
    </submittedName>
</protein>
<dbReference type="InterPro" id="IPR050490">
    <property type="entry name" value="Bact_solute-bd_prot1"/>
</dbReference>
<keyword evidence="4" id="KW-1185">Reference proteome</keyword>
<dbReference type="EMBL" id="JACJIP010000013">
    <property type="protein sequence ID" value="MBA9085788.1"/>
    <property type="molecule type" value="Genomic_DNA"/>
</dbReference>
<dbReference type="AlphaFoldDB" id="A0A7W3XRQ4"/>
<evidence type="ECO:0000259" key="2">
    <source>
        <dbReference type="Pfam" id="PF12010"/>
    </source>
</evidence>
<feature type="chain" id="PRO_5038798022" evidence="1">
    <location>
        <begin position="33"/>
        <end position="511"/>
    </location>
</feature>
<name>A0A7W3XRQ4_9BACL</name>
<organism evidence="3 4">
    <name type="scientific">Fontibacillus solani</name>
    <dbReference type="NCBI Taxonomy" id="1572857"/>
    <lineage>
        <taxon>Bacteria</taxon>
        <taxon>Bacillati</taxon>
        <taxon>Bacillota</taxon>
        <taxon>Bacilli</taxon>
        <taxon>Bacillales</taxon>
        <taxon>Paenibacillaceae</taxon>
        <taxon>Fontibacillus</taxon>
    </lineage>
</organism>